<keyword evidence="2" id="KW-1185">Reference proteome</keyword>
<proteinExistence type="predicted"/>
<protein>
    <submittedName>
        <fullName evidence="1">Uncharacterized protein</fullName>
    </submittedName>
</protein>
<gene>
    <name evidence="1" type="ORF">GWI33_018813</name>
</gene>
<name>A0A834HW66_RHYFE</name>
<comment type="caution">
    <text evidence="1">The sequence shown here is derived from an EMBL/GenBank/DDBJ whole genome shotgun (WGS) entry which is preliminary data.</text>
</comment>
<dbReference type="EMBL" id="JAACXV010014355">
    <property type="protein sequence ID" value="KAF7268012.1"/>
    <property type="molecule type" value="Genomic_DNA"/>
</dbReference>
<dbReference type="AlphaFoldDB" id="A0A834HW66"/>
<reference evidence="1" key="1">
    <citation type="submission" date="2020-08" db="EMBL/GenBank/DDBJ databases">
        <title>Genome sequencing and assembly of the red palm weevil Rhynchophorus ferrugineus.</title>
        <authorList>
            <person name="Dias G.B."/>
            <person name="Bergman C.M."/>
            <person name="Manee M."/>
        </authorList>
    </citation>
    <scope>NUCLEOTIDE SEQUENCE</scope>
    <source>
        <strain evidence="1">AA-2017</strain>
        <tissue evidence="1">Whole larva</tissue>
    </source>
</reference>
<organism evidence="1 2">
    <name type="scientific">Rhynchophorus ferrugineus</name>
    <name type="common">Red palm weevil</name>
    <name type="synonym">Curculio ferrugineus</name>
    <dbReference type="NCBI Taxonomy" id="354439"/>
    <lineage>
        <taxon>Eukaryota</taxon>
        <taxon>Metazoa</taxon>
        <taxon>Ecdysozoa</taxon>
        <taxon>Arthropoda</taxon>
        <taxon>Hexapoda</taxon>
        <taxon>Insecta</taxon>
        <taxon>Pterygota</taxon>
        <taxon>Neoptera</taxon>
        <taxon>Endopterygota</taxon>
        <taxon>Coleoptera</taxon>
        <taxon>Polyphaga</taxon>
        <taxon>Cucujiformia</taxon>
        <taxon>Curculionidae</taxon>
        <taxon>Dryophthorinae</taxon>
        <taxon>Rhynchophorus</taxon>
    </lineage>
</organism>
<dbReference type="Proteomes" id="UP000625711">
    <property type="component" value="Unassembled WGS sequence"/>
</dbReference>
<evidence type="ECO:0000313" key="2">
    <source>
        <dbReference type="Proteomes" id="UP000625711"/>
    </source>
</evidence>
<evidence type="ECO:0000313" key="1">
    <source>
        <dbReference type="EMBL" id="KAF7268012.1"/>
    </source>
</evidence>
<accession>A0A834HW66</accession>
<sequence>MITVRKHKYSDVSRKFSCLADNVQRSGDKPLISRTVRLGRKLQRDEDGSDNRRVEAWMEVNISYCQAEGDRTAAIRGGDLKL</sequence>